<dbReference type="KEGG" id="psel:GM415_07365"/>
<evidence type="ECO:0000259" key="4">
    <source>
        <dbReference type="PROSITE" id="PS50893"/>
    </source>
</evidence>
<reference evidence="5 6" key="1">
    <citation type="submission" date="2019-11" db="EMBL/GenBank/DDBJ databases">
        <authorList>
            <person name="Zheng R.K."/>
            <person name="Sun C.M."/>
        </authorList>
    </citation>
    <scope>NUCLEOTIDE SEQUENCE [LARGE SCALE GENOMIC DNA]</scope>
    <source>
        <strain evidence="5 6">SRB007</strain>
    </source>
</reference>
<dbReference type="RefSeq" id="WP_158947175.1">
    <property type="nucleotide sequence ID" value="NZ_CP046400.1"/>
</dbReference>
<dbReference type="InterPro" id="IPR003439">
    <property type="entry name" value="ABC_transporter-like_ATP-bd"/>
</dbReference>
<feature type="domain" description="ABC transporter" evidence="4">
    <location>
        <begin position="7"/>
        <end position="243"/>
    </location>
</feature>
<dbReference type="SUPFAM" id="SSF52540">
    <property type="entry name" value="P-loop containing nucleoside triphosphate hydrolases"/>
    <property type="match status" value="1"/>
</dbReference>
<evidence type="ECO:0000256" key="2">
    <source>
        <dbReference type="ARBA" id="ARBA00022741"/>
    </source>
</evidence>
<keyword evidence="3 5" id="KW-0067">ATP-binding</keyword>
<accession>A0A6I6JCX2</accession>
<evidence type="ECO:0000256" key="1">
    <source>
        <dbReference type="ARBA" id="ARBA00022448"/>
    </source>
</evidence>
<dbReference type="Proteomes" id="UP000428328">
    <property type="component" value="Chromosome"/>
</dbReference>
<dbReference type="GO" id="GO:0005524">
    <property type="term" value="F:ATP binding"/>
    <property type="evidence" value="ECO:0007669"/>
    <property type="project" value="UniProtKB-KW"/>
</dbReference>
<dbReference type="Pfam" id="PF00005">
    <property type="entry name" value="ABC_tran"/>
    <property type="match status" value="1"/>
</dbReference>
<dbReference type="GO" id="GO:0016887">
    <property type="term" value="F:ATP hydrolysis activity"/>
    <property type="evidence" value="ECO:0007669"/>
    <property type="project" value="InterPro"/>
</dbReference>
<evidence type="ECO:0000313" key="6">
    <source>
        <dbReference type="Proteomes" id="UP000428328"/>
    </source>
</evidence>
<dbReference type="InterPro" id="IPR027417">
    <property type="entry name" value="P-loop_NTPase"/>
</dbReference>
<gene>
    <name evidence="5" type="ORF">GM415_07365</name>
</gene>
<name>A0A6I6JCX2_9BACT</name>
<dbReference type="PANTHER" id="PTHR43023:SF6">
    <property type="entry name" value="INTERMEMBRANE PHOSPHOLIPID TRANSPORT SYSTEM ATP-BINDING PROTEIN MLAF"/>
    <property type="match status" value="1"/>
</dbReference>
<dbReference type="EMBL" id="CP046400">
    <property type="protein sequence ID" value="QGY39951.1"/>
    <property type="molecule type" value="Genomic_DNA"/>
</dbReference>
<keyword evidence="1" id="KW-0813">Transport</keyword>
<dbReference type="InterPro" id="IPR017871">
    <property type="entry name" value="ABC_transporter-like_CS"/>
</dbReference>
<keyword evidence="6" id="KW-1185">Reference proteome</keyword>
<dbReference type="InterPro" id="IPR003593">
    <property type="entry name" value="AAA+_ATPase"/>
</dbReference>
<organism evidence="5 6">
    <name type="scientific">Pseudodesulfovibrio cashew</name>
    <dbReference type="NCBI Taxonomy" id="2678688"/>
    <lineage>
        <taxon>Bacteria</taxon>
        <taxon>Pseudomonadati</taxon>
        <taxon>Thermodesulfobacteriota</taxon>
        <taxon>Desulfovibrionia</taxon>
        <taxon>Desulfovibrionales</taxon>
        <taxon>Desulfovibrionaceae</taxon>
    </lineage>
</organism>
<dbReference type="PANTHER" id="PTHR43023">
    <property type="entry name" value="PROTEIN TRIGALACTOSYLDIACYLGLYCEROL 3, CHLOROPLASTIC"/>
    <property type="match status" value="1"/>
</dbReference>
<dbReference type="SMART" id="SM00382">
    <property type="entry name" value="AAA"/>
    <property type="match status" value="1"/>
</dbReference>
<sequence length="284" mass="31159">MSGAPGIKLENLAIGYGSKVICKDLNIEFPGGKLSMVVGGSGSGKSTLLKHILQLQPPLGGRILIGGHDTNAMSRMEAHCIRQRTGVLFQDGALLGSLTVKDNMALPLREHTRLNEAQILRIVEDRLAMVGLEHALDLYPNELSGGMRKRAGLARALVMDPQVLFCDEPTSGLDPVMSAELDQLLLEMMCHFDMTMIVVTHDLASMRSLADYVVVLGEARCLFQGSLEELEATTDPYLRNFLDRIATERDAPRLTLPPIDQSMMKRNCNAVMGEKDTVRKGERC</sequence>
<dbReference type="PROSITE" id="PS50893">
    <property type="entry name" value="ABC_TRANSPORTER_2"/>
    <property type="match status" value="1"/>
</dbReference>
<evidence type="ECO:0000256" key="3">
    <source>
        <dbReference type="ARBA" id="ARBA00022840"/>
    </source>
</evidence>
<keyword evidence="2" id="KW-0547">Nucleotide-binding</keyword>
<evidence type="ECO:0000313" key="5">
    <source>
        <dbReference type="EMBL" id="QGY39951.1"/>
    </source>
</evidence>
<dbReference type="Gene3D" id="3.40.50.300">
    <property type="entry name" value="P-loop containing nucleotide triphosphate hydrolases"/>
    <property type="match status" value="1"/>
</dbReference>
<protein>
    <submittedName>
        <fullName evidence="5">ATP-binding cassette domain-containing protein</fullName>
    </submittedName>
</protein>
<dbReference type="PROSITE" id="PS00211">
    <property type="entry name" value="ABC_TRANSPORTER_1"/>
    <property type="match status" value="1"/>
</dbReference>
<proteinExistence type="predicted"/>
<dbReference type="AlphaFoldDB" id="A0A6I6JCX2"/>